<gene>
    <name evidence="15" type="ORF">CC84DRAFT_1166883</name>
</gene>
<dbReference type="InterPro" id="IPR000743">
    <property type="entry name" value="Glyco_hydro_28"/>
</dbReference>
<feature type="signal peptide" evidence="14">
    <location>
        <begin position="1"/>
        <end position="20"/>
    </location>
</feature>
<dbReference type="GeneID" id="28762559"/>
<evidence type="ECO:0000256" key="10">
    <source>
        <dbReference type="ARBA" id="ARBA00023316"/>
    </source>
</evidence>
<keyword evidence="11" id="KW-0624">Polysaccharide degradation</keyword>
<keyword evidence="5" id="KW-0677">Repeat</keyword>
<evidence type="ECO:0000256" key="8">
    <source>
        <dbReference type="ARBA" id="ARBA00023277"/>
    </source>
</evidence>
<accession>A0A177C6H5</accession>
<name>A0A177C6H5_9PLEO</name>
<dbReference type="InterPro" id="IPR012334">
    <property type="entry name" value="Pectin_lyas_fold"/>
</dbReference>
<feature type="chain" id="PRO_5008057814" evidence="14">
    <location>
        <begin position="21"/>
        <end position="397"/>
    </location>
</feature>
<reference evidence="15 16" key="1">
    <citation type="submission" date="2016-05" db="EMBL/GenBank/DDBJ databases">
        <title>Comparative analysis of secretome profiles of manganese(II)-oxidizing ascomycete fungi.</title>
        <authorList>
            <consortium name="DOE Joint Genome Institute"/>
            <person name="Zeiner C.A."/>
            <person name="Purvine S.O."/>
            <person name="Zink E.M."/>
            <person name="Wu S."/>
            <person name="Pasa-Tolic L."/>
            <person name="Chaput D.L."/>
            <person name="Haridas S."/>
            <person name="Grigoriev I.V."/>
            <person name="Santelli C.M."/>
            <person name="Hansel C.M."/>
        </authorList>
    </citation>
    <scope>NUCLEOTIDE SEQUENCE [LARGE SCALE GENOMIC DNA]</scope>
    <source>
        <strain evidence="15 16">AP3s5-JAC2a</strain>
    </source>
</reference>
<protein>
    <submittedName>
        <fullName evidence="15">Pectin lyase-like protein</fullName>
    </submittedName>
</protein>
<evidence type="ECO:0000313" key="16">
    <source>
        <dbReference type="Proteomes" id="UP000077069"/>
    </source>
</evidence>
<dbReference type="GO" id="GO:0000272">
    <property type="term" value="P:polysaccharide catabolic process"/>
    <property type="evidence" value="ECO:0007669"/>
    <property type="project" value="UniProtKB-KW"/>
</dbReference>
<keyword evidence="3" id="KW-0964">Secreted</keyword>
<dbReference type="InParanoid" id="A0A177C6H5"/>
<dbReference type="EMBL" id="KV441555">
    <property type="protein sequence ID" value="OAG03135.1"/>
    <property type="molecule type" value="Genomic_DNA"/>
</dbReference>
<evidence type="ECO:0000256" key="12">
    <source>
        <dbReference type="ARBA" id="ARBA00037278"/>
    </source>
</evidence>
<organism evidence="15 16">
    <name type="scientific">Paraphaeosphaeria sporulosa</name>
    <dbReference type="NCBI Taxonomy" id="1460663"/>
    <lineage>
        <taxon>Eukaryota</taxon>
        <taxon>Fungi</taxon>
        <taxon>Dikarya</taxon>
        <taxon>Ascomycota</taxon>
        <taxon>Pezizomycotina</taxon>
        <taxon>Dothideomycetes</taxon>
        <taxon>Pleosporomycetidae</taxon>
        <taxon>Pleosporales</taxon>
        <taxon>Massarineae</taxon>
        <taxon>Didymosphaeriaceae</taxon>
        <taxon>Paraphaeosphaeria</taxon>
    </lineage>
</organism>
<keyword evidence="8" id="KW-0119">Carbohydrate metabolism</keyword>
<dbReference type="RefSeq" id="XP_018033500.1">
    <property type="nucleotide sequence ID" value="XM_018179073.1"/>
</dbReference>
<dbReference type="InterPro" id="IPR011050">
    <property type="entry name" value="Pectin_lyase_fold/virulence"/>
</dbReference>
<dbReference type="Proteomes" id="UP000077069">
    <property type="component" value="Unassembled WGS sequence"/>
</dbReference>
<comment type="function">
    <text evidence="12">Pectinolytic enzyme involved in the degradation of xylogalacturonan (xga), a galacturonan backbone heavily substituted with xylose, and which is one important component of the hairy regions of pectin. Activity requires a galacturonic acid backbone substituted with xylose.</text>
</comment>
<keyword evidence="7" id="KW-0325">Glycoprotein</keyword>
<evidence type="ECO:0000256" key="7">
    <source>
        <dbReference type="ARBA" id="ARBA00023180"/>
    </source>
</evidence>
<evidence type="ECO:0000256" key="2">
    <source>
        <dbReference type="ARBA" id="ARBA00008834"/>
    </source>
</evidence>
<keyword evidence="16" id="KW-1185">Reference proteome</keyword>
<dbReference type="Gene3D" id="2.160.20.10">
    <property type="entry name" value="Single-stranded right-handed beta-helix, Pectin lyase-like"/>
    <property type="match status" value="1"/>
</dbReference>
<evidence type="ECO:0000256" key="4">
    <source>
        <dbReference type="ARBA" id="ARBA00022729"/>
    </source>
</evidence>
<dbReference type="Pfam" id="PF00295">
    <property type="entry name" value="Glyco_hydro_28"/>
    <property type="match status" value="1"/>
</dbReference>
<evidence type="ECO:0000256" key="3">
    <source>
        <dbReference type="ARBA" id="ARBA00022525"/>
    </source>
</evidence>
<evidence type="ECO:0000313" key="15">
    <source>
        <dbReference type="EMBL" id="OAG03135.1"/>
    </source>
</evidence>
<evidence type="ECO:0000256" key="1">
    <source>
        <dbReference type="ARBA" id="ARBA00004613"/>
    </source>
</evidence>
<evidence type="ECO:0000256" key="11">
    <source>
        <dbReference type="ARBA" id="ARBA00023326"/>
    </source>
</evidence>
<dbReference type="PANTHER" id="PTHR31736:SF9">
    <property type="entry name" value="ENDO-XYLOGALACTURONAN HYDROLASE A-RELATED"/>
    <property type="match status" value="1"/>
</dbReference>
<evidence type="ECO:0000256" key="6">
    <source>
        <dbReference type="ARBA" id="ARBA00022801"/>
    </source>
</evidence>
<keyword evidence="4 14" id="KW-0732">Signal</keyword>
<keyword evidence="15" id="KW-0456">Lyase</keyword>
<proteinExistence type="inferred from homology"/>
<keyword evidence="6 13" id="KW-0378">Hydrolase</keyword>
<evidence type="ECO:0000256" key="13">
    <source>
        <dbReference type="RuleBase" id="RU361169"/>
    </source>
</evidence>
<dbReference type="STRING" id="1460663.A0A177C6H5"/>
<keyword evidence="10" id="KW-0961">Cell wall biogenesis/degradation</keyword>
<dbReference type="GO" id="GO:0004650">
    <property type="term" value="F:polygalacturonase activity"/>
    <property type="evidence" value="ECO:0007669"/>
    <property type="project" value="InterPro"/>
</dbReference>
<dbReference type="GO" id="GO:0071555">
    <property type="term" value="P:cell wall organization"/>
    <property type="evidence" value="ECO:0007669"/>
    <property type="project" value="UniProtKB-KW"/>
</dbReference>
<evidence type="ECO:0000256" key="5">
    <source>
        <dbReference type="ARBA" id="ARBA00022737"/>
    </source>
</evidence>
<dbReference type="AlphaFoldDB" id="A0A177C6H5"/>
<comment type="similarity">
    <text evidence="2 13">Belongs to the glycosyl hydrolase 28 family.</text>
</comment>
<dbReference type="GO" id="GO:0016829">
    <property type="term" value="F:lyase activity"/>
    <property type="evidence" value="ECO:0007669"/>
    <property type="project" value="UniProtKB-KW"/>
</dbReference>
<comment type="subcellular location">
    <subcellularLocation>
        <location evidence="1">Secreted</location>
    </subcellularLocation>
</comment>
<evidence type="ECO:0000256" key="14">
    <source>
        <dbReference type="SAM" id="SignalP"/>
    </source>
</evidence>
<dbReference type="PANTHER" id="PTHR31736">
    <property type="match status" value="1"/>
</dbReference>
<dbReference type="GO" id="GO:0005576">
    <property type="term" value="C:extracellular region"/>
    <property type="evidence" value="ECO:0007669"/>
    <property type="project" value="UniProtKB-SubCell"/>
</dbReference>
<keyword evidence="9 13" id="KW-0326">Glycosidase</keyword>
<dbReference type="SUPFAM" id="SSF51126">
    <property type="entry name" value="Pectin lyase-like"/>
    <property type="match status" value="1"/>
</dbReference>
<sequence>MRSFSLCSSALALFALPALAGPSADNTCTPLANGFAAIDDSPAINAALVECGAGGTIVLPADQAYSIFTPLDFSLCRHCDVQIEGTLILAAEQLPYYGTLPYYANGATRSVFTIANATGVRIRSVTGSGVVDGNAVSWYQRTKWSPKTGGYPFVHVTNGSTDVSVENLHFKNIQDRVFRLQGGSSNLRFEDVRITAEGINPNYASFDNFAFEMGKVENVSIANVDIDFGAQTGSDRPVGTCVSFDHGTDGVAVANVTCRRAFMGAAIQFDTISAFAPSAANATATVSNILVSNFTFAGAHATGVESWFNLSKKVIRNAVWEWVTVEGGTPAEFDPCYASMRDTQYYPRCLQYATYDAEVVFRHYRGKVGSPPTDPRWGEVNGLMDVRPVFEDWVADA</sequence>
<dbReference type="OrthoDB" id="187139at2759"/>
<evidence type="ECO:0000256" key="9">
    <source>
        <dbReference type="ARBA" id="ARBA00023295"/>
    </source>
</evidence>